<dbReference type="PANTHER" id="PTHR43738">
    <property type="entry name" value="ABC TRANSPORTER, MEMBRANE PROTEIN"/>
    <property type="match status" value="1"/>
</dbReference>
<feature type="transmembrane region" description="Helical" evidence="7">
    <location>
        <begin position="307"/>
        <end position="333"/>
    </location>
</feature>
<dbReference type="InterPro" id="IPR051125">
    <property type="entry name" value="ABC-4/HrtB_transporter"/>
</dbReference>
<keyword evidence="6 7" id="KW-0472">Membrane</keyword>
<keyword evidence="3" id="KW-1003">Cell membrane</keyword>
<keyword evidence="10" id="KW-1185">Reference proteome</keyword>
<feature type="transmembrane region" description="Helical" evidence="7">
    <location>
        <begin position="260"/>
        <end position="286"/>
    </location>
</feature>
<feature type="domain" description="ABC3 transporter permease C-terminal" evidence="8">
    <location>
        <begin position="270"/>
        <end position="380"/>
    </location>
</feature>
<dbReference type="InterPro" id="IPR003838">
    <property type="entry name" value="ABC3_permease_C"/>
</dbReference>
<sequence>MAGKIPLSWLQLTREKSRLAVALAGIAFADILMFMQIGFRDALYYSNVRLHGSLKGDIVLINKQSNALLAMEHFSQVRLYKALELQGVKSVHPIYLDYTTWRNPFTGRPRSILIFGMNPESNLFDLPGVQNNLDKLKLPDVVLFDGSSREEYGPVAAELQRGNTLTAEVQRRRVKVDGLFTLGTSFGADGNLITSDVNFLRIFANRQRGLIDIGLIRLQPGENSSIVAEQLRKYLPPDVNVLTKQEFIDFERNYWASSTAIGFIFSLGTIMGFIVGTVIVYQILYTEVSDHLSEYATLKAIGYTQKYLLVVILQEAMLLACLGYIPGWIVAMFMYSKAREATLLPVLMSYERAITVLILTVTMCFVSGAIAVRKLRSADPADIF</sequence>
<dbReference type="PIRSF" id="PIRSF031773">
    <property type="entry name" value="DevC"/>
    <property type="match status" value="1"/>
</dbReference>
<evidence type="ECO:0000256" key="7">
    <source>
        <dbReference type="SAM" id="Phobius"/>
    </source>
</evidence>
<keyword evidence="5 7" id="KW-1133">Transmembrane helix</keyword>
<feature type="transmembrane region" description="Helical" evidence="7">
    <location>
        <begin position="353"/>
        <end position="372"/>
    </location>
</feature>
<dbReference type="InterPro" id="IPR005891">
    <property type="entry name" value="DevC"/>
</dbReference>
<evidence type="ECO:0000256" key="2">
    <source>
        <dbReference type="ARBA" id="ARBA00022448"/>
    </source>
</evidence>
<organism evidence="9 10">
    <name type="scientific">Chrysosporum bergii ANA360D</name>
    <dbReference type="NCBI Taxonomy" id="617107"/>
    <lineage>
        <taxon>Bacteria</taxon>
        <taxon>Bacillati</taxon>
        <taxon>Cyanobacteriota</taxon>
        <taxon>Cyanophyceae</taxon>
        <taxon>Nostocales</taxon>
        <taxon>Nodulariaceae</taxon>
        <taxon>Chrysosporum</taxon>
    </lineage>
</organism>
<proteinExistence type="predicted"/>
<dbReference type="EMBL" id="JANQDH010000008">
    <property type="protein sequence ID" value="MDH6058995.1"/>
    <property type="molecule type" value="Genomic_DNA"/>
</dbReference>
<dbReference type="NCBIfam" id="TIGR01185">
    <property type="entry name" value="devC"/>
    <property type="match status" value="1"/>
</dbReference>
<evidence type="ECO:0000256" key="4">
    <source>
        <dbReference type="ARBA" id="ARBA00022692"/>
    </source>
</evidence>
<evidence type="ECO:0000259" key="8">
    <source>
        <dbReference type="Pfam" id="PF02687"/>
    </source>
</evidence>
<evidence type="ECO:0000256" key="3">
    <source>
        <dbReference type="ARBA" id="ARBA00022475"/>
    </source>
</evidence>
<dbReference type="Proteomes" id="UP001159387">
    <property type="component" value="Unassembled WGS sequence"/>
</dbReference>
<gene>
    <name evidence="9" type="primary">devC</name>
    <name evidence="9" type="ORF">NWP17_00805</name>
</gene>
<evidence type="ECO:0000256" key="5">
    <source>
        <dbReference type="ARBA" id="ARBA00022989"/>
    </source>
</evidence>
<accession>A0AA43KAQ8</accession>
<evidence type="ECO:0000256" key="1">
    <source>
        <dbReference type="ARBA" id="ARBA00004651"/>
    </source>
</evidence>
<reference evidence="9 10" key="1">
    <citation type="journal article" date="2023" name="J. Phycol.">
        <title>Chrysosporum ovalisporum is synonymous with the true-branching cyanobacterium Umezakia natans (Nostocales/Aphanizomenonaceae).</title>
        <authorList>
            <person name="McGregor G.B."/>
            <person name="Sendall B.C."/>
            <person name="Niiyama Y."/>
            <person name="Tuji A."/>
            <person name="Willis A."/>
        </authorList>
    </citation>
    <scope>NUCLEOTIDE SEQUENCE [LARGE SCALE GENOMIC DNA]</scope>
    <source>
        <strain evidence="9 10">ANA360D</strain>
    </source>
</reference>
<dbReference type="RefSeq" id="WP_280653015.1">
    <property type="nucleotide sequence ID" value="NZ_JANQDH010000008.1"/>
</dbReference>
<protein>
    <submittedName>
        <fullName evidence="9">ABC transporter permease DevC</fullName>
    </submittedName>
</protein>
<keyword evidence="4 7" id="KW-0812">Transmembrane</keyword>
<dbReference type="PANTHER" id="PTHR43738:SF1">
    <property type="entry name" value="HEMIN TRANSPORT SYSTEM PERMEASE PROTEIN HRTB-RELATED"/>
    <property type="match status" value="1"/>
</dbReference>
<keyword evidence="2" id="KW-0813">Transport</keyword>
<dbReference type="GO" id="GO:0005886">
    <property type="term" value="C:plasma membrane"/>
    <property type="evidence" value="ECO:0007669"/>
    <property type="project" value="UniProtKB-SubCell"/>
</dbReference>
<name>A0AA43KAQ8_9CYAN</name>
<dbReference type="AlphaFoldDB" id="A0AA43KAQ8"/>
<evidence type="ECO:0000313" key="9">
    <source>
        <dbReference type="EMBL" id="MDH6058995.1"/>
    </source>
</evidence>
<comment type="caution">
    <text evidence="9">The sequence shown here is derived from an EMBL/GenBank/DDBJ whole genome shotgun (WGS) entry which is preliminary data.</text>
</comment>
<dbReference type="Pfam" id="PF02687">
    <property type="entry name" value="FtsX"/>
    <property type="match status" value="1"/>
</dbReference>
<feature type="transmembrane region" description="Helical" evidence="7">
    <location>
        <begin position="20"/>
        <end position="39"/>
    </location>
</feature>
<comment type="subcellular location">
    <subcellularLocation>
        <location evidence="1">Cell membrane</location>
        <topology evidence="1">Multi-pass membrane protein</topology>
    </subcellularLocation>
</comment>
<evidence type="ECO:0000313" key="10">
    <source>
        <dbReference type="Proteomes" id="UP001159387"/>
    </source>
</evidence>
<evidence type="ECO:0000256" key="6">
    <source>
        <dbReference type="ARBA" id="ARBA00023136"/>
    </source>
</evidence>